<dbReference type="InterPro" id="IPR051425">
    <property type="entry name" value="Formin_Homology"/>
</dbReference>
<name>A0ABN9TH03_9DINO</name>
<feature type="compositionally biased region" description="Pro residues" evidence="1">
    <location>
        <begin position="475"/>
        <end position="497"/>
    </location>
</feature>
<feature type="compositionally biased region" description="Basic residues" evidence="1">
    <location>
        <begin position="259"/>
        <end position="271"/>
    </location>
</feature>
<accession>A0ABN9TH03</accession>
<feature type="compositionally biased region" description="Basic residues" evidence="1">
    <location>
        <begin position="782"/>
        <end position="792"/>
    </location>
</feature>
<feature type="region of interest" description="Disordered" evidence="1">
    <location>
        <begin position="639"/>
        <end position="659"/>
    </location>
</feature>
<feature type="compositionally biased region" description="Low complexity" evidence="1">
    <location>
        <begin position="145"/>
        <end position="163"/>
    </location>
</feature>
<proteinExistence type="predicted"/>
<dbReference type="PANTHER" id="PTHR45725">
    <property type="entry name" value="FORMIN HOMOLOGY 2 FAMILY MEMBER"/>
    <property type="match status" value="1"/>
</dbReference>
<feature type="compositionally biased region" description="Low complexity" evidence="1">
    <location>
        <begin position="40"/>
        <end position="49"/>
    </location>
</feature>
<dbReference type="Proteomes" id="UP001189429">
    <property type="component" value="Unassembled WGS sequence"/>
</dbReference>
<feature type="region of interest" description="Disordered" evidence="1">
    <location>
        <begin position="432"/>
        <end position="519"/>
    </location>
</feature>
<reference evidence="2" key="1">
    <citation type="submission" date="2023-10" db="EMBL/GenBank/DDBJ databases">
        <authorList>
            <person name="Chen Y."/>
            <person name="Shah S."/>
            <person name="Dougan E. K."/>
            <person name="Thang M."/>
            <person name="Chan C."/>
        </authorList>
    </citation>
    <scope>NUCLEOTIDE SEQUENCE [LARGE SCALE GENOMIC DNA]</scope>
</reference>
<organism evidence="2 3">
    <name type="scientific">Prorocentrum cordatum</name>
    <dbReference type="NCBI Taxonomy" id="2364126"/>
    <lineage>
        <taxon>Eukaryota</taxon>
        <taxon>Sar</taxon>
        <taxon>Alveolata</taxon>
        <taxon>Dinophyceae</taxon>
        <taxon>Prorocentrales</taxon>
        <taxon>Prorocentraceae</taxon>
        <taxon>Prorocentrum</taxon>
    </lineage>
</organism>
<feature type="compositionally biased region" description="Low complexity" evidence="1">
    <location>
        <begin position="448"/>
        <end position="474"/>
    </location>
</feature>
<dbReference type="EMBL" id="CAUYUJ010014719">
    <property type="protein sequence ID" value="CAK0845172.1"/>
    <property type="molecule type" value="Genomic_DNA"/>
</dbReference>
<comment type="caution">
    <text evidence="2">The sequence shown here is derived from an EMBL/GenBank/DDBJ whole genome shotgun (WGS) entry which is preliminary data.</text>
</comment>
<evidence type="ECO:0000313" key="2">
    <source>
        <dbReference type="EMBL" id="CAK0845172.1"/>
    </source>
</evidence>
<evidence type="ECO:0000313" key="3">
    <source>
        <dbReference type="Proteomes" id="UP001189429"/>
    </source>
</evidence>
<feature type="compositionally biased region" description="Gly residues" evidence="1">
    <location>
        <begin position="171"/>
        <end position="180"/>
    </location>
</feature>
<feature type="region of interest" description="Disordered" evidence="1">
    <location>
        <begin position="37"/>
        <end position="68"/>
    </location>
</feature>
<protein>
    <submittedName>
        <fullName evidence="2">Uncharacterized protein</fullName>
    </submittedName>
</protein>
<keyword evidence="3" id="KW-1185">Reference proteome</keyword>
<sequence>MIWLSDEVEGCSGADQIEETGEATAVSDAAFSSWWAVATSGEPSPSEPSRGGGREEGADGEPVEAPSDGDVVIRIRELGDWLGFRVRCETASRLQALRAMLRLLFRVFCSDSSRWAELTAEGQVGSAVLEIAGALVRAEAGAPEAADARGAQPAAAGAAASRPRAAKGRGRGAAGGGEGMGRQHCNDWDLGGSGLKFSALRRAPFLNRLRTHTRPVLQSDMVRDGESVWWCPCGRYNKLRYQSCLCGTSVRNQVTGGKGKGKGAPRARTPGRRGEERRNRLHDNSMQQNTAQIQQVLAKILPATKSVAEEHERYVSPPEDTKKYPVFRDSLKFRMQALGFAVYAAQQADAEDETAVEEIAMIKYTLSALNPLPQQILEAKTRLQRTVDRRKGLQTKIAEMEESLAFLDDEIYAIEDGIQQLEQALEDEEMIVEEDDQQPPPPPGGGKAEALPKAGPWGAPHHGPGMGQQPQQAPGFPPKQPPPQAPPQQVPGFPQQPPMHVTGGVPPPPPMPHQMAPPDYNPQLAQMLYNLVSNQNRMDQAMGQIVGAINNLGLGQPAAGVPPRTFQTAAGPVQQPATSPAETEAHPPGLPAAGTHGFGQPPTFTFGQPAMNWSDPRHPNHNQYLVEKAAQEAVDKVPKATPLEKDEPRTPTPVGGTATPISTTPPANSLEQQFHAAMASGETIHVPSSAEEAASEVLGEPLVSQYPSPTQAWGPASALAEATPYAEMLAPTQCMASQGEAIPGPATSCTSPLTASTAASDGPSPGAASSAPMSSRMDKSRSPPHKLQKTED</sequence>
<evidence type="ECO:0000256" key="1">
    <source>
        <dbReference type="SAM" id="MobiDB-lite"/>
    </source>
</evidence>
<feature type="region of interest" description="Disordered" evidence="1">
    <location>
        <begin position="563"/>
        <end position="620"/>
    </location>
</feature>
<feature type="compositionally biased region" description="Low complexity" evidence="1">
    <location>
        <begin position="754"/>
        <end position="775"/>
    </location>
</feature>
<dbReference type="PANTHER" id="PTHR45725:SF18">
    <property type="entry name" value="ORC1-LIKE AAA ATPASE DOMAIN-CONTAINING PROTEIN"/>
    <property type="match status" value="1"/>
</dbReference>
<feature type="region of interest" description="Disordered" evidence="1">
    <location>
        <begin position="145"/>
        <end position="181"/>
    </location>
</feature>
<feature type="compositionally biased region" description="Basic and acidic residues" evidence="1">
    <location>
        <begin position="639"/>
        <end position="649"/>
    </location>
</feature>
<gene>
    <name evidence="2" type="ORF">PCOR1329_LOCUS39048</name>
</gene>
<feature type="region of interest" description="Disordered" evidence="1">
    <location>
        <begin position="742"/>
        <end position="792"/>
    </location>
</feature>
<feature type="region of interest" description="Disordered" evidence="1">
    <location>
        <begin position="254"/>
        <end position="279"/>
    </location>
</feature>